<comment type="caution">
    <text evidence="4">The sequence shown here is derived from an EMBL/GenBank/DDBJ whole genome shotgun (WGS) entry which is preliminary data.</text>
</comment>
<feature type="region of interest" description="Disordered" evidence="2">
    <location>
        <begin position="1"/>
        <end position="37"/>
    </location>
</feature>
<dbReference type="Pfam" id="PF02994">
    <property type="entry name" value="Transposase_22"/>
    <property type="match status" value="1"/>
</dbReference>
<evidence type="ECO:0000313" key="4">
    <source>
        <dbReference type="EMBL" id="KAK7880312.1"/>
    </source>
</evidence>
<evidence type="ECO:0000256" key="2">
    <source>
        <dbReference type="SAM" id="MobiDB-lite"/>
    </source>
</evidence>
<dbReference type="AlphaFoldDB" id="A0AAW0MV14"/>
<organism evidence="4 5">
    <name type="scientific">Mugilogobius chulae</name>
    <name type="common">yellowstripe goby</name>
    <dbReference type="NCBI Taxonomy" id="88201"/>
    <lineage>
        <taxon>Eukaryota</taxon>
        <taxon>Metazoa</taxon>
        <taxon>Chordata</taxon>
        <taxon>Craniata</taxon>
        <taxon>Vertebrata</taxon>
        <taxon>Euteleostomi</taxon>
        <taxon>Actinopterygii</taxon>
        <taxon>Neopterygii</taxon>
        <taxon>Teleostei</taxon>
        <taxon>Neoteleostei</taxon>
        <taxon>Acanthomorphata</taxon>
        <taxon>Gobiaria</taxon>
        <taxon>Gobiiformes</taxon>
        <taxon>Gobioidei</taxon>
        <taxon>Gobiidae</taxon>
        <taxon>Gobionellinae</taxon>
        <taxon>Mugilogobius</taxon>
    </lineage>
</organism>
<keyword evidence="5" id="KW-1185">Reference proteome</keyword>
<sequence>MSGGRPKRQTKTPKKTELDEAMSKKDHAEQLQAAKDGDELADVELTAKDQVASNNTCDFPTLSELYNDFKSFKNDFREALREIKVEMVTDLKAELATVAEGLAQKLTEQGARLDDHDNAIAGAEGRISEIEESNVVTREALLSLLREQRKLQEKVIDLESRNRRNNMRIYGIPEDAEGASMLDFVKNLLTRELQLPEGMSLQIQRAHRALTHKPGPGATPRSVIINFLQFNVKETVLRLAWNKKIMLDNKQIYLTTIMPTKLSKNIRIHWSSGPRTYGDAEEAASDLRARGIEVTVSRAKPATSIEDKINAAFPWRASDTERGDSPMKARVKRRLEQFRRGEGL</sequence>
<evidence type="ECO:0000313" key="5">
    <source>
        <dbReference type="Proteomes" id="UP001460270"/>
    </source>
</evidence>
<dbReference type="Proteomes" id="UP001460270">
    <property type="component" value="Unassembled WGS sequence"/>
</dbReference>
<dbReference type="PANTHER" id="PTHR11505">
    <property type="entry name" value="L1 TRANSPOSABLE ELEMENT-RELATED"/>
    <property type="match status" value="1"/>
</dbReference>
<feature type="domain" description="L1 transposable element RRM" evidence="3">
    <location>
        <begin position="164"/>
        <end position="255"/>
    </location>
</feature>
<accession>A0AAW0MV14</accession>
<protein>
    <recommendedName>
        <fullName evidence="3">L1 transposable element RRM domain-containing protein</fullName>
    </recommendedName>
</protein>
<reference evidence="5" key="1">
    <citation type="submission" date="2024-04" db="EMBL/GenBank/DDBJ databases">
        <title>Salinicola lusitanus LLJ914,a marine bacterium isolated from the Okinawa Trough.</title>
        <authorList>
            <person name="Li J."/>
        </authorList>
    </citation>
    <scope>NUCLEOTIDE SEQUENCE [LARGE SCALE GENOMIC DNA]</scope>
</reference>
<evidence type="ECO:0000256" key="1">
    <source>
        <dbReference type="SAM" id="Coils"/>
    </source>
</evidence>
<gene>
    <name evidence="4" type="ORF">WMY93_033047</name>
</gene>
<dbReference type="InterPro" id="IPR043636">
    <property type="entry name" value="L1_RRM_dom"/>
</dbReference>
<proteinExistence type="predicted"/>
<name>A0AAW0MV14_9GOBI</name>
<feature type="coiled-coil region" evidence="1">
    <location>
        <begin position="113"/>
        <end position="161"/>
    </location>
</feature>
<feature type="compositionally biased region" description="Basic and acidic residues" evidence="2">
    <location>
        <begin position="14"/>
        <end position="29"/>
    </location>
</feature>
<feature type="compositionally biased region" description="Basic residues" evidence="2">
    <location>
        <begin position="1"/>
        <end position="13"/>
    </location>
</feature>
<dbReference type="EMBL" id="JBBPFD010000116">
    <property type="protein sequence ID" value="KAK7880312.1"/>
    <property type="molecule type" value="Genomic_DNA"/>
</dbReference>
<dbReference type="Gene3D" id="3.30.70.1820">
    <property type="entry name" value="L1 transposable element, RRM domain"/>
    <property type="match status" value="1"/>
</dbReference>
<keyword evidence="1" id="KW-0175">Coiled coil</keyword>
<evidence type="ECO:0000259" key="3">
    <source>
        <dbReference type="Pfam" id="PF02994"/>
    </source>
</evidence>
<dbReference type="InterPro" id="IPR004244">
    <property type="entry name" value="Transposase_22"/>
</dbReference>